<reference evidence="2" key="1">
    <citation type="submission" date="2024-07" db="EMBL/GenBank/DDBJ databases">
        <authorList>
            <person name="Yu S.T."/>
        </authorList>
    </citation>
    <scope>NUCLEOTIDE SEQUENCE</scope>
    <source>
        <strain evidence="2">Y1</strain>
    </source>
</reference>
<sequence length="654" mass="68044">MAGRTVSALRPRPGTAQRPVVRAEAALVRHYRRLVRIAYLALPADRDRHSRVLAAHAAAQRALPSRWSRGTEAPLAAPQSAAPQSAASPAAPPTLAWPGEDEVYAALRLRVLRTALRPRPVRRVVAPRVWGLRLFTPHGGEEDAALDRALAALDAPARAAFALRAVEGLSAEAAVDVLRQAGAAGPEAAVAAAAEVPAGPGPDAPAFDPCAVRVQPTDLLRRRRSLAAALAVGVLGLTTTAAVLGASGPAEPAGRPSAAPPPGGAADPGRLVRVAPDAWQHTTRVDFTAWPARGERREDGALLGRALASWAQPGPRTRAEPGTDPGPPTAPPHLLYAGTVDGTGVVVLFDGQRIARYSDGQGGGLDLARADDPDPATAGAVVLRRQGTAVRYLLAPWVEDADTRRIDQPDAPAHPLEHPDGVTAAAPGGGFADCRGATVLRLHSSPQLAERSGVLLADLGGLVPAHLTWSPPDRAQTPSPSQTQPPSPSPSPSEATGQDALQAWARAGCAVPDATPGVRQLSLWAFANQQLPQNAGSATWYCLRADRWDGAGSAATAVLLPASRTPQRTGGGPGRACSRFEPDVAAWAWWRSPQGAEFLLAAGSRRVARLTVKGPDWSADRAVPDHTLALERPGRATVQVEATLDGGTRISPPH</sequence>
<gene>
    <name evidence="2" type="ORF">AB2U05_00775</name>
</gene>
<feature type="compositionally biased region" description="Low complexity" evidence="1">
    <location>
        <begin position="248"/>
        <end position="257"/>
    </location>
</feature>
<feature type="region of interest" description="Disordered" evidence="1">
    <location>
        <begin position="64"/>
        <end position="94"/>
    </location>
</feature>
<name>A0AB39TBF3_9ACTN</name>
<proteinExistence type="predicted"/>
<evidence type="ECO:0008006" key="3">
    <source>
        <dbReference type="Google" id="ProtNLM"/>
    </source>
</evidence>
<accession>A0AB39TBF3</accession>
<evidence type="ECO:0000313" key="2">
    <source>
        <dbReference type="EMBL" id="XDQ77116.1"/>
    </source>
</evidence>
<dbReference type="AlphaFoldDB" id="A0AB39TBF3"/>
<feature type="compositionally biased region" description="Low complexity" evidence="1">
    <location>
        <begin position="73"/>
        <end position="94"/>
    </location>
</feature>
<dbReference type="EMBL" id="CP163445">
    <property type="protein sequence ID" value="XDQ77116.1"/>
    <property type="molecule type" value="Genomic_DNA"/>
</dbReference>
<evidence type="ECO:0000256" key="1">
    <source>
        <dbReference type="SAM" id="MobiDB-lite"/>
    </source>
</evidence>
<feature type="region of interest" description="Disordered" evidence="1">
    <location>
        <begin position="467"/>
        <end position="497"/>
    </location>
</feature>
<organism evidence="2">
    <name type="scientific">Streptomyces sp. Y1</name>
    <dbReference type="NCBI Taxonomy" id="3238634"/>
    <lineage>
        <taxon>Bacteria</taxon>
        <taxon>Bacillati</taxon>
        <taxon>Actinomycetota</taxon>
        <taxon>Actinomycetes</taxon>
        <taxon>Kitasatosporales</taxon>
        <taxon>Streptomycetaceae</taxon>
        <taxon>Streptomyces</taxon>
    </lineage>
</organism>
<dbReference type="RefSeq" id="WP_369182090.1">
    <property type="nucleotide sequence ID" value="NZ_CP163445.1"/>
</dbReference>
<feature type="region of interest" description="Disordered" evidence="1">
    <location>
        <begin position="248"/>
        <end position="269"/>
    </location>
</feature>
<protein>
    <recommendedName>
        <fullName evidence="3">DNA-directed RNA polymerase specialized sigma24 family protein</fullName>
    </recommendedName>
</protein>